<dbReference type="Proteomes" id="UP000297975">
    <property type="component" value="Unassembled WGS sequence"/>
</dbReference>
<keyword evidence="4 6" id="KW-1133">Transmembrane helix</keyword>
<evidence type="ECO:0000313" key="9">
    <source>
        <dbReference type="Proteomes" id="UP000297975"/>
    </source>
</evidence>
<feature type="transmembrane region" description="Helical" evidence="6">
    <location>
        <begin position="34"/>
        <end position="56"/>
    </location>
</feature>
<reference evidence="8 9" key="1">
    <citation type="submission" date="2019-03" db="EMBL/GenBank/DDBJ databases">
        <authorList>
            <person name="He R.-H."/>
        </authorList>
    </citation>
    <scope>NUCLEOTIDE SEQUENCE [LARGE SCALE GENOMIC DNA]</scope>
    <source>
        <strain evidence="9">SH 714</strain>
    </source>
</reference>
<feature type="transmembrane region" description="Helical" evidence="6">
    <location>
        <begin position="68"/>
        <end position="89"/>
    </location>
</feature>
<comment type="subcellular location">
    <subcellularLocation>
        <location evidence="1">Cell membrane</location>
        <topology evidence="1">Multi-pass membrane protein</topology>
    </subcellularLocation>
</comment>
<evidence type="ECO:0000256" key="6">
    <source>
        <dbReference type="SAM" id="Phobius"/>
    </source>
</evidence>
<evidence type="ECO:0000256" key="1">
    <source>
        <dbReference type="ARBA" id="ARBA00004651"/>
    </source>
</evidence>
<organism evidence="8 9">
    <name type="scientific">Filobacillus milosensis</name>
    <dbReference type="NCBI Taxonomy" id="94137"/>
    <lineage>
        <taxon>Bacteria</taxon>
        <taxon>Bacillati</taxon>
        <taxon>Bacillota</taxon>
        <taxon>Bacilli</taxon>
        <taxon>Bacillales</taxon>
        <taxon>Bacillaceae</taxon>
        <taxon>Filobacillus</taxon>
    </lineage>
</organism>
<evidence type="ECO:0000256" key="4">
    <source>
        <dbReference type="ARBA" id="ARBA00022989"/>
    </source>
</evidence>
<comment type="caution">
    <text evidence="8">The sequence shown here is derived from an EMBL/GenBank/DDBJ whole genome shotgun (WGS) entry which is preliminary data.</text>
</comment>
<dbReference type="InterPro" id="IPR052053">
    <property type="entry name" value="IM_YidH-like"/>
</dbReference>
<evidence type="ECO:0000256" key="2">
    <source>
        <dbReference type="ARBA" id="ARBA00022475"/>
    </source>
</evidence>
<proteinExistence type="predicted"/>
<sequence>MNTKQKDKQEERSLIKDSNQLKYAQQHLANERTYLAWIRTVVSIVGVGFLTTSLHFTIGVRRNPTIDMISIILGIFACILGIAVILLATKNYTKKKRQIFEERFNPSNTQITMVSTLMIILIIMVIIYFLLIKF</sequence>
<gene>
    <name evidence="8" type="ORF">E3U55_08885</name>
</gene>
<feature type="transmembrane region" description="Helical" evidence="6">
    <location>
        <begin position="110"/>
        <end position="131"/>
    </location>
</feature>
<keyword evidence="2" id="KW-1003">Cell membrane</keyword>
<name>A0A4Y8IP57_9BACI</name>
<dbReference type="RefSeq" id="WP_134340081.1">
    <property type="nucleotide sequence ID" value="NZ_SOPW01000008.1"/>
</dbReference>
<dbReference type="OrthoDB" id="582337at2"/>
<dbReference type="InterPro" id="IPR003807">
    <property type="entry name" value="DUF202"/>
</dbReference>
<dbReference type="EMBL" id="SOPW01000008">
    <property type="protein sequence ID" value="TFB21417.1"/>
    <property type="molecule type" value="Genomic_DNA"/>
</dbReference>
<dbReference type="GO" id="GO:0005886">
    <property type="term" value="C:plasma membrane"/>
    <property type="evidence" value="ECO:0007669"/>
    <property type="project" value="UniProtKB-SubCell"/>
</dbReference>
<keyword evidence="5 6" id="KW-0472">Membrane</keyword>
<evidence type="ECO:0000256" key="3">
    <source>
        <dbReference type="ARBA" id="ARBA00022692"/>
    </source>
</evidence>
<keyword evidence="9" id="KW-1185">Reference proteome</keyword>
<dbReference type="PANTHER" id="PTHR34187:SF2">
    <property type="entry name" value="DUF202 DOMAIN-CONTAINING PROTEIN"/>
    <property type="match status" value="1"/>
</dbReference>
<keyword evidence="3 6" id="KW-0812">Transmembrane</keyword>
<evidence type="ECO:0000313" key="8">
    <source>
        <dbReference type="EMBL" id="TFB21417.1"/>
    </source>
</evidence>
<evidence type="ECO:0000259" key="7">
    <source>
        <dbReference type="Pfam" id="PF02656"/>
    </source>
</evidence>
<dbReference type="AlphaFoldDB" id="A0A4Y8IP57"/>
<feature type="domain" description="DUF202" evidence="7">
    <location>
        <begin position="26"/>
        <end position="97"/>
    </location>
</feature>
<dbReference type="PANTHER" id="PTHR34187">
    <property type="entry name" value="FGR18P"/>
    <property type="match status" value="1"/>
</dbReference>
<evidence type="ECO:0000256" key="5">
    <source>
        <dbReference type="ARBA" id="ARBA00023136"/>
    </source>
</evidence>
<dbReference type="Pfam" id="PF02656">
    <property type="entry name" value="DUF202"/>
    <property type="match status" value="1"/>
</dbReference>
<accession>A0A4Y8IP57</accession>
<protein>
    <submittedName>
        <fullName evidence="8">DUF202 domain-containing protein</fullName>
    </submittedName>
</protein>